<evidence type="ECO:0000256" key="2">
    <source>
        <dbReference type="ARBA" id="ARBA00022695"/>
    </source>
</evidence>
<accession>A0A368BPE4</accession>
<keyword evidence="2 8" id="KW-0548">Nucleotidyltransferase</keyword>
<evidence type="ECO:0000256" key="6">
    <source>
        <dbReference type="ARBA" id="ARBA00049244"/>
    </source>
</evidence>
<comment type="catalytic activity">
    <reaction evidence="6">
        <text>DNA(n) + a 2'-deoxyribonucleoside 5'-triphosphate = DNA(n+1) + diphosphate</text>
        <dbReference type="Rhea" id="RHEA:22508"/>
        <dbReference type="Rhea" id="RHEA-COMP:17339"/>
        <dbReference type="Rhea" id="RHEA-COMP:17340"/>
        <dbReference type="ChEBI" id="CHEBI:33019"/>
        <dbReference type="ChEBI" id="CHEBI:61560"/>
        <dbReference type="ChEBI" id="CHEBI:173112"/>
        <dbReference type="EC" id="2.7.7.7"/>
    </reaction>
</comment>
<dbReference type="NCBIfam" id="TIGR01128">
    <property type="entry name" value="holA"/>
    <property type="match status" value="1"/>
</dbReference>
<dbReference type="InterPro" id="IPR027417">
    <property type="entry name" value="P-loop_NTPase"/>
</dbReference>
<protein>
    <recommendedName>
        <fullName evidence="7">DNA polymerase III subunit delta</fullName>
        <ecNumber evidence="7">2.7.7.7</ecNumber>
    </recommendedName>
</protein>
<evidence type="ECO:0000256" key="5">
    <source>
        <dbReference type="ARBA" id="ARBA00034754"/>
    </source>
</evidence>
<keyword evidence="4" id="KW-0239">DNA-directed DNA polymerase</keyword>
<dbReference type="GO" id="GO:0003677">
    <property type="term" value="F:DNA binding"/>
    <property type="evidence" value="ECO:0007669"/>
    <property type="project" value="InterPro"/>
</dbReference>
<gene>
    <name evidence="8" type="primary">holA</name>
    <name evidence="8" type="ORF">DBW97_00085</name>
</gene>
<dbReference type="PANTHER" id="PTHR34388:SF1">
    <property type="entry name" value="DNA POLYMERASE III SUBUNIT DELTA"/>
    <property type="match status" value="1"/>
</dbReference>
<evidence type="ECO:0000256" key="1">
    <source>
        <dbReference type="ARBA" id="ARBA00022679"/>
    </source>
</evidence>
<sequence>MITSALEFLRGQEVNNNNFLLFGDEPKLIFYIKKRINSIHANYERVVISIEEKNFDEQLQTAILSNSLFSEVKIIEFTSNKNRLSRLLVERIQTISSLKTQNILIIELPQISQKLIANELSSSLSDTLCTINCTPPAAHQIKEYIALLMSENLISKDNLESIVEMYEGNFSLLMNDIEVAKQASLEEKDISSVFFSKAIKNNFRLFEEMQKGNFSAAINIVDSMKENDKGSGALLLWMLARDCRAIIELKTGKNSLRQLKIWSNQENFYKEYANKISEIHLNEIILLLDKFDKSIKGVLNYDSWQVAKDLVIQFCRASKKITT</sequence>
<comment type="similarity">
    <text evidence="5">Belongs to the DNA polymerase HolA subunit family.</text>
</comment>
<evidence type="ECO:0000256" key="7">
    <source>
        <dbReference type="NCBIfam" id="TIGR01128"/>
    </source>
</evidence>
<dbReference type="InterPro" id="IPR008921">
    <property type="entry name" value="DNA_pol3_clamp-load_cplx_C"/>
</dbReference>
<proteinExistence type="inferred from homology"/>
<evidence type="ECO:0000256" key="4">
    <source>
        <dbReference type="ARBA" id="ARBA00022932"/>
    </source>
</evidence>
<dbReference type="SUPFAM" id="SSF48019">
    <property type="entry name" value="post-AAA+ oligomerization domain-like"/>
    <property type="match status" value="1"/>
</dbReference>
<dbReference type="Gene3D" id="3.40.50.300">
    <property type="entry name" value="P-loop containing nucleotide triphosphate hydrolases"/>
    <property type="match status" value="1"/>
</dbReference>
<organism evidence="8 9">
    <name type="scientific">SAR86 cluster bacterium</name>
    <dbReference type="NCBI Taxonomy" id="2030880"/>
    <lineage>
        <taxon>Bacteria</taxon>
        <taxon>Pseudomonadati</taxon>
        <taxon>Pseudomonadota</taxon>
        <taxon>Gammaproteobacteria</taxon>
        <taxon>SAR86 cluster</taxon>
    </lineage>
</organism>
<evidence type="ECO:0000313" key="8">
    <source>
        <dbReference type="EMBL" id="RCL39160.1"/>
    </source>
</evidence>
<name>A0A368BPE4_9GAMM</name>
<dbReference type="EMBL" id="QOPD01000001">
    <property type="protein sequence ID" value="RCL39160.1"/>
    <property type="molecule type" value="Genomic_DNA"/>
</dbReference>
<evidence type="ECO:0000256" key="3">
    <source>
        <dbReference type="ARBA" id="ARBA00022705"/>
    </source>
</evidence>
<dbReference type="Gene3D" id="1.20.272.10">
    <property type="match status" value="1"/>
</dbReference>
<dbReference type="SUPFAM" id="SSF52540">
    <property type="entry name" value="P-loop containing nucleoside triphosphate hydrolases"/>
    <property type="match status" value="1"/>
</dbReference>
<keyword evidence="1 8" id="KW-0808">Transferase</keyword>
<dbReference type="GO" id="GO:0006261">
    <property type="term" value="P:DNA-templated DNA replication"/>
    <property type="evidence" value="ECO:0007669"/>
    <property type="project" value="TreeGrafter"/>
</dbReference>
<dbReference type="Proteomes" id="UP000252147">
    <property type="component" value="Unassembled WGS sequence"/>
</dbReference>
<dbReference type="EC" id="2.7.7.7" evidence="7"/>
<dbReference type="GO" id="GO:0003887">
    <property type="term" value="F:DNA-directed DNA polymerase activity"/>
    <property type="evidence" value="ECO:0007669"/>
    <property type="project" value="UniProtKB-UniRule"/>
</dbReference>
<evidence type="ECO:0000313" key="9">
    <source>
        <dbReference type="Proteomes" id="UP000252147"/>
    </source>
</evidence>
<dbReference type="InterPro" id="IPR005790">
    <property type="entry name" value="DNA_polIII_delta"/>
</dbReference>
<reference evidence="8 9" key="1">
    <citation type="journal article" date="2018" name="Microbiome">
        <title>Fine metagenomic profile of the Mediterranean stratified and mixed water columns revealed by assembly and recruitment.</title>
        <authorList>
            <person name="Haro-Moreno J.M."/>
            <person name="Lopez-Perez M."/>
            <person name="De La Torre J.R."/>
            <person name="Picazo A."/>
            <person name="Camacho A."/>
            <person name="Rodriguez-Valera F."/>
        </authorList>
    </citation>
    <scope>NUCLEOTIDE SEQUENCE [LARGE SCALE GENOMIC DNA]</scope>
    <source>
        <strain evidence="8">MED-G83</strain>
    </source>
</reference>
<keyword evidence="3" id="KW-0235">DNA replication</keyword>
<dbReference type="GO" id="GO:0009360">
    <property type="term" value="C:DNA polymerase III complex"/>
    <property type="evidence" value="ECO:0007669"/>
    <property type="project" value="UniProtKB-UniRule"/>
</dbReference>
<dbReference type="PANTHER" id="PTHR34388">
    <property type="entry name" value="DNA POLYMERASE III SUBUNIT DELTA"/>
    <property type="match status" value="1"/>
</dbReference>
<dbReference type="AlphaFoldDB" id="A0A368BPE4"/>
<comment type="caution">
    <text evidence="8">The sequence shown here is derived from an EMBL/GenBank/DDBJ whole genome shotgun (WGS) entry which is preliminary data.</text>
</comment>